<organism evidence="2 3">
    <name type="scientific">Rangifer tarandus platyrhynchus</name>
    <name type="common">Svalbard reindeer</name>
    <dbReference type="NCBI Taxonomy" id="3082113"/>
    <lineage>
        <taxon>Eukaryota</taxon>
        <taxon>Metazoa</taxon>
        <taxon>Chordata</taxon>
        <taxon>Craniata</taxon>
        <taxon>Vertebrata</taxon>
        <taxon>Euteleostomi</taxon>
        <taxon>Mammalia</taxon>
        <taxon>Eutheria</taxon>
        <taxon>Laurasiatheria</taxon>
        <taxon>Artiodactyla</taxon>
        <taxon>Ruminantia</taxon>
        <taxon>Pecora</taxon>
        <taxon>Cervidae</taxon>
        <taxon>Odocoileinae</taxon>
        <taxon>Rangifer</taxon>
    </lineage>
</organism>
<accession>A0ABN8Z048</accession>
<evidence type="ECO:0000313" key="3">
    <source>
        <dbReference type="Proteomes" id="UP001176941"/>
    </source>
</evidence>
<name>A0ABN8Z048_RANTA</name>
<proteinExistence type="predicted"/>
<dbReference type="Proteomes" id="UP001176941">
    <property type="component" value="Chromosome 26"/>
</dbReference>
<feature type="region of interest" description="Disordered" evidence="1">
    <location>
        <begin position="83"/>
        <end position="138"/>
    </location>
</feature>
<sequence length="138" mass="14564">MSDFPQFGAQKRGDGVRGFSAWTPERRSARSPPFFAVAHSSAAAARRCHGDLMQAVGREAPGDVCDARSSSLAASQFLPILEESRSPSADARALAPFKGNRRSGGSARARELPPPPSHKPRGLGPGSLRGRAPHPPQS</sequence>
<gene>
    <name evidence="2" type="ORF">MRATA1EN1_LOCUS16189</name>
</gene>
<keyword evidence="3" id="KW-1185">Reference proteome</keyword>
<dbReference type="EMBL" id="OX459962">
    <property type="protein sequence ID" value="CAI9167227.1"/>
    <property type="molecule type" value="Genomic_DNA"/>
</dbReference>
<evidence type="ECO:0000313" key="2">
    <source>
        <dbReference type="EMBL" id="CAI9167227.1"/>
    </source>
</evidence>
<feature type="region of interest" description="Disordered" evidence="1">
    <location>
        <begin position="1"/>
        <end position="32"/>
    </location>
</feature>
<protein>
    <submittedName>
        <fullName evidence="2">Uncharacterized protein</fullName>
    </submittedName>
</protein>
<reference evidence="2" key="1">
    <citation type="submission" date="2023-04" db="EMBL/GenBank/DDBJ databases">
        <authorList>
            <consortium name="ELIXIR-Norway"/>
        </authorList>
    </citation>
    <scope>NUCLEOTIDE SEQUENCE [LARGE SCALE GENOMIC DNA]</scope>
</reference>
<evidence type="ECO:0000256" key="1">
    <source>
        <dbReference type="SAM" id="MobiDB-lite"/>
    </source>
</evidence>